<protein>
    <recommendedName>
        <fullName evidence="3">Fe-S oxidoreductase</fullName>
    </recommendedName>
</protein>
<dbReference type="InterPro" id="IPR005358">
    <property type="entry name" value="Puta_zinc/iron-chelating_dom"/>
</dbReference>
<evidence type="ECO:0008006" key="3">
    <source>
        <dbReference type="Google" id="ProtNLM"/>
    </source>
</evidence>
<dbReference type="AlphaFoldDB" id="A0A133XJ32"/>
<dbReference type="Pfam" id="PF03692">
    <property type="entry name" value="CxxCxxCC"/>
    <property type="match status" value="1"/>
</dbReference>
<reference evidence="1 2" key="1">
    <citation type="submission" date="2015-12" db="EMBL/GenBank/DDBJ databases">
        <title>Nitrous oxide reduction kinetics distinguish bacteria harboring typical versus atypical NosZ.</title>
        <authorList>
            <person name="Yoon S."/>
            <person name="Nissen S."/>
            <person name="Park D."/>
            <person name="Sanford R.A."/>
            <person name="Loeffler F.E."/>
        </authorList>
    </citation>
    <scope>NUCLEOTIDE SEQUENCE [LARGE SCALE GENOMIC DNA]</scope>
    <source>
        <strain evidence="1 2">ATCC BAA-841</strain>
    </source>
</reference>
<dbReference type="STRING" id="281362.AT959_09580"/>
<gene>
    <name evidence="1" type="ORF">AT959_09580</name>
</gene>
<dbReference type="RefSeq" id="WP_066882748.1">
    <property type="nucleotide sequence ID" value="NZ_LODL01000019.1"/>
</dbReference>
<organism evidence="1 2">
    <name type="scientific">Dechloromonas denitrificans</name>
    <dbReference type="NCBI Taxonomy" id="281362"/>
    <lineage>
        <taxon>Bacteria</taxon>
        <taxon>Pseudomonadati</taxon>
        <taxon>Pseudomonadota</taxon>
        <taxon>Betaproteobacteria</taxon>
        <taxon>Rhodocyclales</taxon>
        <taxon>Azonexaceae</taxon>
        <taxon>Dechloromonas</taxon>
    </lineage>
</organism>
<keyword evidence="2" id="KW-1185">Reference proteome</keyword>
<evidence type="ECO:0000313" key="2">
    <source>
        <dbReference type="Proteomes" id="UP000070186"/>
    </source>
</evidence>
<comment type="caution">
    <text evidence="1">The sequence shown here is derived from an EMBL/GenBank/DDBJ whole genome shotgun (WGS) entry which is preliminary data.</text>
</comment>
<name>A0A133XJ32_9RHOO</name>
<accession>A0A133XJ32</accession>
<evidence type="ECO:0000313" key="1">
    <source>
        <dbReference type="EMBL" id="KXB30950.1"/>
    </source>
</evidence>
<dbReference type="EMBL" id="LODL01000019">
    <property type="protein sequence ID" value="KXB30950.1"/>
    <property type="molecule type" value="Genomic_DNA"/>
</dbReference>
<dbReference type="Proteomes" id="UP000070186">
    <property type="component" value="Unassembled WGS sequence"/>
</dbReference>
<sequence length="112" mass="12786">MNIKPTPDTPDDQLDVSCANCEACCCQLEVLLMGDDDVPAHLSQEDRWGGWVMRRLGDGWCAALDRNTMRCTIYERRPFICREFAMGSSECIDERRLLAGGRIYPLIEENRV</sequence>
<proteinExistence type="predicted"/>